<dbReference type="SMART" id="SM00558">
    <property type="entry name" value="JmjC"/>
    <property type="match status" value="1"/>
</dbReference>
<organism evidence="6 7">
    <name type="scientific">Geodermatophilus maliterrae</name>
    <dbReference type="NCBI Taxonomy" id="3162531"/>
    <lineage>
        <taxon>Bacteria</taxon>
        <taxon>Bacillati</taxon>
        <taxon>Actinomycetota</taxon>
        <taxon>Actinomycetes</taxon>
        <taxon>Geodermatophilales</taxon>
        <taxon>Geodermatophilaceae</taxon>
        <taxon>Geodermatophilus</taxon>
    </lineage>
</organism>
<keyword evidence="6" id="KW-0560">Oxidoreductase</keyword>
<dbReference type="Gene3D" id="2.60.120.650">
    <property type="entry name" value="Cupin"/>
    <property type="match status" value="1"/>
</dbReference>
<accession>A0ABV3XKJ8</accession>
<keyword evidence="7" id="KW-1185">Reference proteome</keyword>
<keyword evidence="2" id="KW-0479">Metal-binding</keyword>
<proteinExistence type="predicted"/>
<dbReference type="Proteomes" id="UP001560045">
    <property type="component" value="Unassembled WGS sequence"/>
</dbReference>
<comment type="caution">
    <text evidence="6">The sequence shown here is derived from an EMBL/GenBank/DDBJ whole genome shotgun (WGS) entry which is preliminary data.</text>
</comment>
<evidence type="ECO:0000256" key="2">
    <source>
        <dbReference type="ARBA" id="ARBA00022723"/>
    </source>
</evidence>
<evidence type="ECO:0000313" key="6">
    <source>
        <dbReference type="EMBL" id="MEX5720633.1"/>
    </source>
</evidence>
<name>A0ABV3XKJ8_9ACTN</name>
<feature type="domain" description="JmjC" evidence="5">
    <location>
        <begin position="107"/>
        <end position="255"/>
    </location>
</feature>
<evidence type="ECO:0000256" key="4">
    <source>
        <dbReference type="SAM" id="MobiDB-lite"/>
    </source>
</evidence>
<comment type="cofactor">
    <cofactor evidence="1">
        <name>Fe(2+)</name>
        <dbReference type="ChEBI" id="CHEBI:29033"/>
    </cofactor>
</comment>
<dbReference type="InterPro" id="IPR039994">
    <property type="entry name" value="NO66-like"/>
</dbReference>
<evidence type="ECO:0000259" key="5">
    <source>
        <dbReference type="PROSITE" id="PS51184"/>
    </source>
</evidence>
<reference evidence="6 7" key="1">
    <citation type="submission" date="2024-06" db="EMBL/GenBank/DDBJ databases">
        <title>Draft genome sequence of Geodermatophilus badlandi, a novel member of the Geodermatophilaceae isolated from badland sedimentary rocks in the Red desert, Wyoming, USA.</title>
        <authorList>
            <person name="Ben Tekaya S."/>
            <person name="Nouioui I."/>
            <person name="Flores G.M."/>
            <person name="Shaal M.N."/>
            <person name="Bredoire F."/>
            <person name="Basile F."/>
            <person name="Van Diepen L."/>
            <person name="Ward N.L."/>
        </authorList>
    </citation>
    <scope>NUCLEOTIDE SEQUENCE [LARGE SCALE GENOMIC DNA]</scope>
    <source>
        <strain evidence="6 7">WL48A</strain>
    </source>
</reference>
<dbReference type="InterPro" id="IPR003347">
    <property type="entry name" value="JmjC_dom"/>
</dbReference>
<dbReference type="PANTHER" id="PTHR13096:SF9">
    <property type="entry name" value="BIFUNCTIONAL LYSINE-SPECIFIC DEMETHYLASE AND HISTIDYL-HYDROXYLASE"/>
    <property type="match status" value="1"/>
</dbReference>
<dbReference type="SUPFAM" id="SSF51197">
    <property type="entry name" value="Clavaminate synthase-like"/>
    <property type="match status" value="1"/>
</dbReference>
<dbReference type="RefSeq" id="WP_369209453.1">
    <property type="nucleotide sequence ID" value="NZ_JBFNXQ010000080.1"/>
</dbReference>
<dbReference type="GO" id="GO:0016491">
    <property type="term" value="F:oxidoreductase activity"/>
    <property type="evidence" value="ECO:0007669"/>
    <property type="project" value="UniProtKB-KW"/>
</dbReference>
<dbReference type="EC" id="1.14.11.47" evidence="6"/>
<sequence>MGPGGGDLRPALRRCTHLDPEVFAAQHWSRRPLLARAEDTGESFSDLLTLADVDELLSRRGLRTPFIRIAKDGAVVDPKRFTTSGGAGAEIADQVSSDAVLRLFADGSTVVLQGLHRLWPPLIEFADQLAADLGHPTQVNAYVTPPSSRGFSPHYDVHDVFVLQVAGEKHWRIHEPVLPDPLRTQPWNDRAAAVAAAAEREPVVDAVLRPGDALYLPRGYLHSAVALGQTSAHLTIGVHPVTRWAAAEQALDLVRVLAADDRELRRSLPVGLDLADLATLRDDVATVVGALKEWLDRVDPDQVADRVRERTWGQVRPEPVAPLAQATAAAALSPDTVLRLRRRLRCTLRPAPDDPVSGDRASDDRASDDRVVLLGGRRRHEFPATTRPALAELLAAGELKVADLPGLDADDRLTLARRLVTESVAVVADASLPGGHGAGGAVDGVPATAPEPGPHAPGAPATDAGGDDGERADALGTGS</sequence>
<dbReference type="PROSITE" id="PS51184">
    <property type="entry name" value="JMJC"/>
    <property type="match status" value="1"/>
</dbReference>
<evidence type="ECO:0000256" key="3">
    <source>
        <dbReference type="ARBA" id="ARBA00023004"/>
    </source>
</evidence>
<dbReference type="PANTHER" id="PTHR13096">
    <property type="entry name" value="MINA53 MYC INDUCED NUCLEAR ANTIGEN"/>
    <property type="match status" value="1"/>
</dbReference>
<evidence type="ECO:0000256" key="1">
    <source>
        <dbReference type="ARBA" id="ARBA00001954"/>
    </source>
</evidence>
<gene>
    <name evidence="6" type="ORF">ABQ292_19905</name>
</gene>
<keyword evidence="3" id="KW-0408">Iron</keyword>
<evidence type="ECO:0000313" key="7">
    <source>
        <dbReference type="Proteomes" id="UP001560045"/>
    </source>
</evidence>
<dbReference type="Pfam" id="PF08007">
    <property type="entry name" value="JmjC_2"/>
    <property type="match status" value="1"/>
</dbReference>
<protein>
    <submittedName>
        <fullName evidence="6">Cupin domain-containing protein</fullName>
        <ecNumber evidence="6">1.14.11.47</ecNumber>
    </submittedName>
</protein>
<dbReference type="EMBL" id="JBFNXQ010000080">
    <property type="protein sequence ID" value="MEX5720633.1"/>
    <property type="molecule type" value="Genomic_DNA"/>
</dbReference>
<feature type="region of interest" description="Disordered" evidence="4">
    <location>
        <begin position="431"/>
        <end position="479"/>
    </location>
</feature>